<evidence type="ECO:0000256" key="10">
    <source>
        <dbReference type="SAM" id="MobiDB-lite"/>
    </source>
</evidence>
<reference evidence="13" key="2">
    <citation type="submission" date="2020-08" db="EMBL/GenBank/DDBJ databases">
        <title>Plant Genome Project.</title>
        <authorList>
            <person name="Zhang R.-G."/>
        </authorList>
    </citation>
    <scope>NUCLEOTIDE SEQUENCE</scope>
    <source>
        <strain evidence="13">Huo1</strain>
        <tissue evidence="13">Leaf</tissue>
    </source>
</reference>
<comment type="subcellular location">
    <subcellularLocation>
        <location evidence="1">Membrane</location>
        <topology evidence="1">Single-pass type I membrane protein</topology>
    </subcellularLocation>
</comment>
<evidence type="ECO:0000256" key="6">
    <source>
        <dbReference type="ARBA" id="ARBA00022737"/>
    </source>
</evidence>
<organism evidence="13">
    <name type="scientific">Salvia splendens</name>
    <name type="common">Scarlet sage</name>
    <dbReference type="NCBI Taxonomy" id="180675"/>
    <lineage>
        <taxon>Eukaryota</taxon>
        <taxon>Viridiplantae</taxon>
        <taxon>Streptophyta</taxon>
        <taxon>Embryophyta</taxon>
        <taxon>Tracheophyta</taxon>
        <taxon>Spermatophyta</taxon>
        <taxon>Magnoliopsida</taxon>
        <taxon>eudicotyledons</taxon>
        <taxon>Gunneridae</taxon>
        <taxon>Pentapetalae</taxon>
        <taxon>asterids</taxon>
        <taxon>lamiids</taxon>
        <taxon>Lamiales</taxon>
        <taxon>Lamiaceae</taxon>
        <taxon>Nepetoideae</taxon>
        <taxon>Mentheae</taxon>
        <taxon>Salviinae</taxon>
        <taxon>Salvia</taxon>
        <taxon>Salvia subgen. Calosphace</taxon>
        <taxon>core Calosphace</taxon>
    </lineage>
</organism>
<dbReference type="InterPro" id="IPR001611">
    <property type="entry name" value="Leu-rich_rpt"/>
</dbReference>
<dbReference type="Proteomes" id="UP000298416">
    <property type="component" value="Unassembled WGS sequence"/>
</dbReference>
<evidence type="ECO:0000256" key="5">
    <source>
        <dbReference type="ARBA" id="ARBA00022729"/>
    </source>
</evidence>
<dbReference type="Pfam" id="PF22936">
    <property type="entry name" value="Pol_BBD"/>
    <property type="match status" value="1"/>
</dbReference>
<evidence type="ECO:0000256" key="1">
    <source>
        <dbReference type="ARBA" id="ARBA00004479"/>
    </source>
</evidence>
<feature type="compositionally biased region" description="Polar residues" evidence="10">
    <location>
        <begin position="96"/>
        <end position="111"/>
    </location>
</feature>
<evidence type="ECO:0008006" key="15">
    <source>
        <dbReference type="Google" id="ProtNLM"/>
    </source>
</evidence>
<dbReference type="InterPro" id="IPR032675">
    <property type="entry name" value="LRR_dom_sf"/>
</dbReference>
<dbReference type="PANTHER" id="PTHR48060">
    <property type="entry name" value="DNA DAMAGE-REPAIR/TOLERATION PROTEIN DRT100"/>
    <property type="match status" value="1"/>
</dbReference>
<feature type="region of interest" description="Disordered" evidence="10">
    <location>
        <begin position="90"/>
        <end position="129"/>
    </location>
</feature>
<evidence type="ECO:0000259" key="12">
    <source>
        <dbReference type="Pfam" id="PF22936"/>
    </source>
</evidence>
<keyword evidence="3" id="KW-0433">Leucine-rich repeat</keyword>
<keyword evidence="4" id="KW-0812">Transmembrane</keyword>
<dbReference type="SUPFAM" id="SSF52058">
    <property type="entry name" value="L domain-like"/>
    <property type="match status" value="1"/>
</dbReference>
<dbReference type="Pfam" id="PF13855">
    <property type="entry name" value="LRR_8"/>
    <property type="match status" value="1"/>
</dbReference>
<comment type="caution">
    <text evidence="13">The sequence shown here is derived from an EMBL/GenBank/DDBJ whole genome shotgun (WGS) entry which is preliminary data.</text>
</comment>
<evidence type="ECO:0000256" key="7">
    <source>
        <dbReference type="ARBA" id="ARBA00022989"/>
    </source>
</evidence>
<feature type="domain" description="Leucine-rich repeat-containing N-terminal plant-type" evidence="11">
    <location>
        <begin position="363"/>
        <end position="401"/>
    </location>
</feature>
<dbReference type="AlphaFoldDB" id="A0A8X8W6M0"/>
<keyword evidence="8" id="KW-0472">Membrane</keyword>
<evidence type="ECO:0000313" key="13">
    <source>
        <dbReference type="EMBL" id="KAG6388546.1"/>
    </source>
</evidence>
<evidence type="ECO:0000256" key="2">
    <source>
        <dbReference type="ARBA" id="ARBA00009592"/>
    </source>
</evidence>
<evidence type="ECO:0000313" key="14">
    <source>
        <dbReference type="Proteomes" id="UP000298416"/>
    </source>
</evidence>
<reference evidence="13" key="1">
    <citation type="submission" date="2018-01" db="EMBL/GenBank/DDBJ databases">
        <authorList>
            <person name="Mao J.F."/>
        </authorList>
    </citation>
    <scope>NUCLEOTIDE SEQUENCE</scope>
    <source>
        <strain evidence="13">Huo1</strain>
        <tissue evidence="13">Leaf</tissue>
    </source>
</reference>
<sequence length="528" mass="59307">MLCLSDGVIIEVADQEGMPLRDHLENLNKILLDLRNVDVKVEDEDVVLILLVSWPESYGNFLSSFLTRKETLSGKETLSLEDVRSALHIREDRQQETSSATESQASGLSATGQKKFGKKKSNSKGGLKEADDINSEKSVALVANEQPHCNDVWILDSGASYHLCPHREYLGTYEQIDRDNITMVYNIVCKVVGIGSIRIRMHDGVICSLNDVRHVPQMTKNLVSLSTFDDNKALDFRGYVDIASSEIPAEDMTKLWHMRLEDSGSVDKQVELQVTHDESESQLQGGEDQYTTAEITSSDIHPEARQRSTVIDRARRTCVKPPLKYDFEDMMHMHYRLLGKSEASYSSGIVMKHLFALSLNSITDKQSLIFFKNSITSNPYTILSTNWSQNTSVCSWIGVSCGLKQGRVTALDLYGYGLAGTLAPHLGNLTFLRYLDISNNSFTGILPFELSKLRRLKVMNVGDNSFTGEIPTWLGSLPKLEALYLYNNSFLGSIPNFQNLPRLKALYLDYNKFTGTFLHELYCHNSSL</sequence>
<keyword evidence="9" id="KW-0325">Glycoprotein</keyword>
<evidence type="ECO:0000259" key="11">
    <source>
        <dbReference type="Pfam" id="PF08263"/>
    </source>
</evidence>
<keyword evidence="14" id="KW-1185">Reference proteome</keyword>
<evidence type="ECO:0000256" key="8">
    <source>
        <dbReference type="ARBA" id="ARBA00023136"/>
    </source>
</evidence>
<evidence type="ECO:0000256" key="9">
    <source>
        <dbReference type="ARBA" id="ARBA00023180"/>
    </source>
</evidence>
<keyword evidence="5" id="KW-0732">Signal</keyword>
<feature type="domain" description="Retrovirus-related Pol polyprotein from transposon TNT 1-94-like beta-barrel" evidence="12">
    <location>
        <begin position="153"/>
        <end position="231"/>
    </location>
</feature>
<dbReference type="Pfam" id="PF08263">
    <property type="entry name" value="LRRNT_2"/>
    <property type="match status" value="1"/>
</dbReference>
<dbReference type="Pfam" id="PF14223">
    <property type="entry name" value="Retrotran_gag_2"/>
    <property type="match status" value="1"/>
</dbReference>
<dbReference type="Gene3D" id="3.80.10.10">
    <property type="entry name" value="Ribonuclease Inhibitor"/>
    <property type="match status" value="1"/>
</dbReference>
<dbReference type="InterPro" id="IPR053211">
    <property type="entry name" value="DNA_repair-toleration"/>
</dbReference>
<evidence type="ECO:0000256" key="4">
    <source>
        <dbReference type="ARBA" id="ARBA00022692"/>
    </source>
</evidence>
<proteinExistence type="inferred from homology"/>
<evidence type="ECO:0000256" key="3">
    <source>
        <dbReference type="ARBA" id="ARBA00022614"/>
    </source>
</evidence>
<dbReference type="PANTHER" id="PTHR48060:SF21">
    <property type="entry name" value="L DOMAIN-LIKE PROTEIN"/>
    <property type="match status" value="1"/>
</dbReference>
<dbReference type="FunFam" id="3.80.10.10:FF:000275">
    <property type="entry name" value="Leucine-rich repeat receptor-like protein kinase"/>
    <property type="match status" value="1"/>
</dbReference>
<name>A0A8X8W6M0_SALSN</name>
<gene>
    <name evidence="13" type="ORF">SASPL_149974</name>
</gene>
<dbReference type="PROSITE" id="PS51450">
    <property type="entry name" value="LRR"/>
    <property type="match status" value="1"/>
</dbReference>
<dbReference type="InterPro" id="IPR013210">
    <property type="entry name" value="LRR_N_plant-typ"/>
</dbReference>
<keyword evidence="6" id="KW-0677">Repeat</keyword>
<dbReference type="InterPro" id="IPR054722">
    <property type="entry name" value="PolX-like_BBD"/>
</dbReference>
<keyword evidence="7" id="KW-1133">Transmembrane helix</keyword>
<dbReference type="EMBL" id="PNBA02000020">
    <property type="protein sequence ID" value="KAG6388546.1"/>
    <property type="molecule type" value="Genomic_DNA"/>
</dbReference>
<accession>A0A8X8W6M0</accession>
<comment type="similarity">
    <text evidence="2">Belongs to the RLP family.</text>
</comment>
<protein>
    <recommendedName>
        <fullName evidence="15">Leucine-rich repeat-containing N-terminal plant-type domain-containing protein</fullName>
    </recommendedName>
</protein>
<dbReference type="GO" id="GO:0016020">
    <property type="term" value="C:membrane"/>
    <property type="evidence" value="ECO:0007669"/>
    <property type="project" value="UniProtKB-SubCell"/>
</dbReference>